<reference evidence="4 5" key="1">
    <citation type="submission" date="2020-02" db="EMBL/GenBank/DDBJ databases">
        <title>Genome sequences of Thiorhodococcus mannitoliphagus and Thiorhodococcus minor, purple sulfur photosynthetic bacteria in the gammaproteobacterial family, Chromatiaceae.</title>
        <authorList>
            <person name="Aviles F.A."/>
            <person name="Meyer T.E."/>
            <person name="Kyndt J.A."/>
        </authorList>
    </citation>
    <scope>NUCLEOTIDE SEQUENCE [LARGE SCALE GENOMIC DNA]</scope>
    <source>
        <strain evidence="4 5">DSM 11518</strain>
    </source>
</reference>
<evidence type="ECO:0000313" key="5">
    <source>
        <dbReference type="Proteomes" id="UP000483379"/>
    </source>
</evidence>
<dbReference type="InterPro" id="IPR045595">
    <property type="entry name" value="SufBD_N"/>
</dbReference>
<protein>
    <submittedName>
        <fullName evidence="4">Fe-S cluster assembly protein SufD</fullName>
    </submittedName>
</protein>
<dbReference type="InterPro" id="IPR037284">
    <property type="entry name" value="SUF_FeS_clus_asmbl_SufBD_sf"/>
</dbReference>
<dbReference type="Proteomes" id="UP000483379">
    <property type="component" value="Unassembled WGS sequence"/>
</dbReference>
<evidence type="ECO:0000259" key="2">
    <source>
        <dbReference type="Pfam" id="PF01458"/>
    </source>
</evidence>
<feature type="domain" description="SUF system FeS cluster assembly SufBD N-terminal" evidence="3">
    <location>
        <begin position="26"/>
        <end position="172"/>
    </location>
</feature>
<accession>A0A6M0K0Q0</accession>
<proteinExistence type="inferred from homology"/>
<dbReference type="PANTHER" id="PTHR43575:SF1">
    <property type="entry name" value="PROTEIN ABCI7, CHLOROPLASTIC"/>
    <property type="match status" value="1"/>
</dbReference>
<organism evidence="4 5">
    <name type="scientific">Thiorhodococcus minor</name>
    <dbReference type="NCBI Taxonomy" id="57489"/>
    <lineage>
        <taxon>Bacteria</taxon>
        <taxon>Pseudomonadati</taxon>
        <taxon>Pseudomonadota</taxon>
        <taxon>Gammaproteobacteria</taxon>
        <taxon>Chromatiales</taxon>
        <taxon>Chromatiaceae</taxon>
        <taxon>Thiorhodococcus</taxon>
    </lineage>
</organism>
<dbReference type="SUPFAM" id="SSF101960">
    <property type="entry name" value="Stabilizer of iron transporter SufD"/>
    <property type="match status" value="1"/>
</dbReference>
<keyword evidence="5" id="KW-1185">Reference proteome</keyword>
<comment type="similarity">
    <text evidence="1">Belongs to the iron-sulfur cluster assembly SufBD family.</text>
</comment>
<dbReference type="RefSeq" id="WP_164452358.1">
    <property type="nucleotide sequence ID" value="NZ_JAAIJQ010000018.1"/>
</dbReference>
<dbReference type="InterPro" id="IPR011542">
    <property type="entry name" value="SUF_FeS_clus_asmbl_SufD"/>
</dbReference>
<name>A0A6M0K0Q0_9GAMM</name>
<dbReference type="GO" id="GO:0016226">
    <property type="term" value="P:iron-sulfur cluster assembly"/>
    <property type="evidence" value="ECO:0007669"/>
    <property type="project" value="InterPro"/>
</dbReference>
<dbReference type="Pfam" id="PF19295">
    <property type="entry name" value="SufBD_N"/>
    <property type="match status" value="1"/>
</dbReference>
<dbReference type="EMBL" id="JAAIJQ010000018">
    <property type="protein sequence ID" value="NEV61885.1"/>
    <property type="molecule type" value="Genomic_DNA"/>
</dbReference>
<dbReference type="InterPro" id="IPR000825">
    <property type="entry name" value="SUF_FeS_clus_asmbl_SufBD_core"/>
</dbReference>
<evidence type="ECO:0000259" key="3">
    <source>
        <dbReference type="Pfam" id="PF19295"/>
    </source>
</evidence>
<dbReference type="InterPro" id="IPR055346">
    <property type="entry name" value="Fe-S_cluster_assembly_SufBD"/>
</dbReference>
<dbReference type="PANTHER" id="PTHR43575">
    <property type="entry name" value="PROTEIN ABCI7, CHLOROPLASTIC"/>
    <property type="match status" value="1"/>
</dbReference>
<sequence length="441" mass="47981">MTAGLPTGFEGWVAEAARASGGRGLEWLDAQRRSALEQASAQGLPTNKDEQWRYTSLKGLQEQAFALSAEPLTALQPDDIEEALVAGLDSHRVVLVNGRFSPELSPLEDLPEGVRIAGLAQLLESDPDVLRGELNGVAGDELPLFAALNTAGLDDGVVVIVDDRRIVERPIELIHLSVGLDEPRVAQPRNLVILNAGAQATLIERYLSLGDSLYCTNCVTEVSLGRDALLAHERIQDESPNAFHITGFYLRQDTASSYRGINIGLGARWARTDLCVSFSGEHAECDLQGLYLAGDGQLMDYHLDVDHSLPNCRSQENFKGILYGKGRAVFDGLVFVAEDAQKTDAAMSNRNLMLSESAEVDTKPQLEINADDVKCSHGTTVGRIEPEMLFYLRSRGISAPIARRMLCLGFAGEIIDKLGAEPLRDYVTEQVGRRLESAPLS</sequence>
<dbReference type="AlphaFoldDB" id="A0A6M0K0Q0"/>
<gene>
    <name evidence="4" type="primary">sufD</name>
    <name evidence="4" type="ORF">G3446_08270</name>
</gene>
<dbReference type="Pfam" id="PF01458">
    <property type="entry name" value="SUFBD_core"/>
    <property type="match status" value="1"/>
</dbReference>
<comment type="caution">
    <text evidence="4">The sequence shown here is derived from an EMBL/GenBank/DDBJ whole genome shotgun (WGS) entry which is preliminary data.</text>
</comment>
<dbReference type="NCBIfam" id="TIGR01981">
    <property type="entry name" value="sufD"/>
    <property type="match status" value="1"/>
</dbReference>
<evidence type="ECO:0000313" key="4">
    <source>
        <dbReference type="EMBL" id="NEV61885.1"/>
    </source>
</evidence>
<feature type="domain" description="SUF system FeS cluster assembly SufBD core" evidence="2">
    <location>
        <begin position="184"/>
        <end position="410"/>
    </location>
</feature>
<evidence type="ECO:0000256" key="1">
    <source>
        <dbReference type="ARBA" id="ARBA00043967"/>
    </source>
</evidence>